<dbReference type="AlphaFoldDB" id="A0A5P3XBT1"/>
<protein>
    <recommendedName>
        <fullName evidence="5">DUF1311 domain-containing protein</fullName>
    </recommendedName>
</protein>
<dbReference type="Proteomes" id="UP000326961">
    <property type="component" value="Chromosome"/>
</dbReference>
<evidence type="ECO:0000313" key="4">
    <source>
        <dbReference type="Proteomes" id="UP000326961"/>
    </source>
</evidence>
<evidence type="ECO:0000256" key="1">
    <source>
        <dbReference type="SAM" id="MobiDB-lite"/>
    </source>
</evidence>
<accession>A0A5P3XBT1</accession>
<feature type="chain" id="PRO_5024921586" description="DUF1311 domain-containing protein" evidence="2">
    <location>
        <begin position="21"/>
        <end position="177"/>
    </location>
</feature>
<sequence>MKKILALAICMLLTTGCAGSKETSKEEDKTQDKTQALVEKNKLKEELKKELKQEQEEENQDKQEHKEQTTEINSSPKVDARPKNESLHGSVSEEIKQQWYDKLYEASHTGDFDVAYDKADYVLNEAWKAIKENSNNYTYKQLLAKQKEWIANKESMSFYDQVNETINRCYYLIDTYL</sequence>
<feature type="region of interest" description="Disordered" evidence="1">
    <location>
        <begin position="19"/>
        <end position="92"/>
    </location>
</feature>
<dbReference type="RefSeq" id="WP_150842230.1">
    <property type="nucleotide sequence ID" value="NZ_CP032452.1"/>
</dbReference>
<reference evidence="3 4" key="1">
    <citation type="submission" date="2018-09" db="EMBL/GenBank/DDBJ databases">
        <title>A clostridial neurotoxin that targets Anopheles mosquitoes.</title>
        <authorList>
            <person name="Contreras E."/>
            <person name="Masuyer G."/>
            <person name="Qureshi N."/>
            <person name="Chawla S."/>
            <person name="Lim H.L."/>
            <person name="Chen J."/>
            <person name="Stenmark P."/>
            <person name="Gill S."/>
        </authorList>
    </citation>
    <scope>NUCLEOTIDE SEQUENCE [LARGE SCALE GENOMIC DNA]</scope>
    <source>
        <strain evidence="3 4">Cbm</strain>
    </source>
</reference>
<evidence type="ECO:0008006" key="5">
    <source>
        <dbReference type="Google" id="ProtNLM"/>
    </source>
</evidence>
<feature type="signal peptide" evidence="2">
    <location>
        <begin position="1"/>
        <end position="20"/>
    </location>
</feature>
<feature type="compositionally biased region" description="Basic and acidic residues" evidence="1">
    <location>
        <begin position="78"/>
        <end position="92"/>
    </location>
</feature>
<evidence type="ECO:0000256" key="2">
    <source>
        <dbReference type="SAM" id="SignalP"/>
    </source>
</evidence>
<dbReference type="PROSITE" id="PS51257">
    <property type="entry name" value="PROKAR_LIPOPROTEIN"/>
    <property type="match status" value="1"/>
</dbReference>
<evidence type="ECO:0000313" key="3">
    <source>
        <dbReference type="EMBL" id="QEZ68437.1"/>
    </source>
</evidence>
<proteinExistence type="predicted"/>
<gene>
    <name evidence="3" type="ORF">D4A35_05590</name>
</gene>
<feature type="compositionally biased region" description="Basic and acidic residues" evidence="1">
    <location>
        <begin position="22"/>
        <end position="32"/>
    </location>
</feature>
<keyword evidence="2" id="KW-0732">Signal</keyword>
<organism evidence="3 4">
    <name type="scientific">Paraclostridium bifermentans</name>
    <name type="common">Clostridium bifermentans</name>
    <dbReference type="NCBI Taxonomy" id="1490"/>
    <lineage>
        <taxon>Bacteria</taxon>
        <taxon>Bacillati</taxon>
        <taxon>Bacillota</taxon>
        <taxon>Clostridia</taxon>
        <taxon>Peptostreptococcales</taxon>
        <taxon>Peptostreptococcaceae</taxon>
        <taxon>Paraclostridium</taxon>
    </lineage>
</organism>
<feature type="compositionally biased region" description="Basic and acidic residues" evidence="1">
    <location>
        <begin position="39"/>
        <end position="69"/>
    </location>
</feature>
<name>A0A5P3XBT1_PARBF</name>
<dbReference type="EMBL" id="CP032452">
    <property type="protein sequence ID" value="QEZ68437.1"/>
    <property type="molecule type" value="Genomic_DNA"/>
</dbReference>